<feature type="region of interest" description="Disordered" evidence="1">
    <location>
        <begin position="51"/>
        <end position="72"/>
    </location>
</feature>
<dbReference type="Proteomes" id="UP001595797">
    <property type="component" value="Unassembled WGS sequence"/>
</dbReference>
<evidence type="ECO:0000313" key="3">
    <source>
        <dbReference type="Proteomes" id="UP001595797"/>
    </source>
</evidence>
<evidence type="ECO:0000256" key="1">
    <source>
        <dbReference type="SAM" id="MobiDB-lite"/>
    </source>
</evidence>
<reference evidence="3" key="1">
    <citation type="journal article" date="2019" name="Int. J. Syst. Evol. Microbiol.">
        <title>The Global Catalogue of Microorganisms (GCM) 10K type strain sequencing project: providing services to taxonomists for standard genome sequencing and annotation.</title>
        <authorList>
            <consortium name="The Broad Institute Genomics Platform"/>
            <consortium name="The Broad Institute Genome Sequencing Center for Infectious Disease"/>
            <person name="Wu L."/>
            <person name="Ma J."/>
        </authorList>
    </citation>
    <scope>NUCLEOTIDE SEQUENCE [LARGE SCALE GENOMIC DNA]</scope>
    <source>
        <strain evidence="3">CGMCC 4.6946</strain>
    </source>
</reference>
<proteinExistence type="predicted"/>
<evidence type="ECO:0000313" key="2">
    <source>
        <dbReference type="EMBL" id="MFC4902708.1"/>
    </source>
</evidence>
<dbReference type="EMBL" id="JBHSIW010000006">
    <property type="protein sequence ID" value="MFC4902708.1"/>
    <property type="molecule type" value="Genomic_DNA"/>
</dbReference>
<accession>A0ABV9TGR9</accession>
<name>A0ABV9TGR9_9MICC</name>
<sequence length="72" mass="7791">MSIDRDLLTELRNAYNFTAQDGQTWAAWVETALRAHVARCRADLGFPDGVPGSGVLAPRAGVRTGRPPKNTP</sequence>
<dbReference type="RefSeq" id="WP_277552824.1">
    <property type="nucleotide sequence ID" value="NZ_JARAMH010000040.1"/>
</dbReference>
<protein>
    <submittedName>
        <fullName evidence="2">Uncharacterized protein</fullName>
    </submittedName>
</protein>
<comment type="caution">
    <text evidence="2">The sequence shown here is derived from an EMBL/GenBank/DDBJ whole genome shotgun (WGS) entry which is preliminary data.</text>
</comment>
<gene>
    <name evidence="2" type="ORF">ACFPCS_03895</name>
</gene>
<organism evidence="2 3">
    <name type="scientific">Kocuria oceani</name>
    <dbReference type="NCBI Taxonomy" id="988827"/>
    <lineage>
        <taxon>Bacteria</taxon>
        <taxon>Bacillati</taxon>
        <taxon>Actinomycetota</taxon>
        <taxon>Actinomycetes</taxon>
        <taxon>Micrococcales</taxon>
        <taxon>Micrococcaceae</taxon>
        <taxon>Kocuria</taxon>
    </lineage>
</organism>
<keyword evidence="3" id="KW-1185">Reference proteome</keyword>